<feature type="domain" description="FAD-binding PCMH-type" evidence="5">
    <location>
        <begin position="88"/>
        <end position="261"/>
    </location>
</feature>
<evidence type="ECO:0000313" key="6">
    <source>
        <dbReference type="EMBL" id="KAK4677519.1"/>
    </source>
</evidence>
<organism evidence="6 7">
    <name type="scientific">Podospora pseudoanserina</name>
    <dbReference type="NCBI Taxonomy" id="2609844"/>
    <lineage>
        <taxon>Eukaryota</taxon>
        <taxon>Fungi</taxon>
        <taxon>Dikarya</taxon>
        <taxon>Ascomycota</taxon>
        <taxon>Pezizomycotina</taxon>
        <taxon>Sordariomycetes</taxon>
        <taxon>Sordariomycetidae</taxon>
        <taxon>Sordariales</taxon>
        <taxon>Podosporaceae</taxon>
        <taxon>Podospora</taxon>
    </lineage>
</organism>
<dbReference type="SUPFAM" id="SSF56176">
    <property type="entry name" value="FAD-binding/transporter-associated domain-like"/>
    <property type="match status" value="1"/>
</dbReference>
<comment type="caution">
    <text evidence="6">The sequence shown here is derived from an EMBL/GenBank/DDBJ whole genome shotgun (WGS) entry which is preliminary data.</text>
</comment>
<gene>
    <name evidence="6" type="ORF">QC764_0071660</name>
</gene>
<evidence type="ECO:0000259" key="5">
    <source>
        <dbReference type="PROSITE" id="PS51387"/>
    </source>
</evidence>
<keyword evidence="7" id="KW-1185">Reference proteome</keyword>
<comment type="similarity">
    <text evidence="1">Belongs to the oxygen-dependent FAD-linked oxidoreductase family.</text>
</comment>
<keyword evidence="2" id="KW-0285">Flavoprotein</keyword>
<dbReference type="InterPro" id="IPR016166">
    <property type="entry name" value="FAD-bd_PCMH"/>
</dbReference>
<protein>
    <recommendedName>
        <fullName evidence="5">FAD-binding PCMH-type domain-containing protein</fullName>
    </recommendedName>
</protein>
<dbReference type="PANTHER" id="PTHR42973">
    <property type="entry name" value="BINDING OXIDOREDUCTASE, PUTATIVE (AFU_ORTHOLOGUE AFUA_1G17690)-RELATED"/>
    <property type="match status" value="1"/>
</dbReference>
<dbReference type="GeneID" id="87961301"/>
<dbReference type="InterPro" id="IPR050416">
    <property type="entry name" value="FAD-linked_Oxidoreductase"/>
</dbReference>
<dbReference type="InterPro" id="IPR012951">
    <property type="entry name" value="BBE"/>
</dbReference>
<dbReference type="Pfam" id="PF08031">
    <property type="entry name" value="BBE"/>
    <property type="match status" value="1"/>
</dbReference>
<keyword evidence="3" id="KW-0274">FAD</keyword>
<dbReference type="InterPro" id="IPR016169">
    <property type="entry name" value="FAD-bd_PCMH_sub2"/>
</dbReference>
<evidence type="ECO:0000256" key="2">
    <source>
        <dbReference type="ARBA" id="ARBA00022630"/>
    </source>
</evidence>
<dbReference type="Proteomes" id="UP001323617">
    <property type="component" value="Unassembled WGS sequence"/>
</dbReference>
<dbReference type="Gene3D" id="3.30.465.10">
    <property type="match status" value="1"/>
</dbReference>
<dbReference type="RefSeq" id="XP_062800989.1">
    <property type="nucleotide sequence ID" value="XM_062940654.1"/>
</dbReference>
<accession>A0ABR0IBA7</accession>
<evidence type="ECO:0000256" key="4">
    <source>
        <dbReference type="ARBA" id="ARBA00023002"/>
    </source>
</evidence>
<dbReference type="Gene3D" id="3.40.462.20">
    <property type="match status" value="1"/>
</dbReference>
<dbReference type="InterPro" id="IPR036318">
    <property type="entry name" value="FAD-bd_PCMH-like_sf"/>
</dbReference>
<evidence type="ECO:0000256" key="3">
    <source>
        <dbReference type="ARBA" id="ARBA00022827"/>
    </source>
</evidence>
<reference evidence="6 7" key="1">
    <citation type="journal article" date="2023" name="bioRxiv">
        <title>High-quality genome assemblies of four members of thePodospora anserinaspecies complex.</title>
        <authorList>
            <person name="Ament-Velasquez S.L."/>
            <person name="Vogan A.A."/>
            <person name="Wallerman O."/>
            <person name="Hartmann F."/>
            <person name="Gautier V."/>
            <person name="Silar P."/>
            <person name="Giraud T."/>
            <person name="Johannesson H."/>
        </authorList>
    </citation>
    <scope>NUCLEOTIDE SEQUENCE [LARGE SCALE GENOMIC DNA]</scope>
    <source>
        <strain evidence="6 7">CBS 124.78</strain>
    </source>
</reference>
<dbReference type="EMBL" id="JAFFHC010000004">
    <property type="protein sequence ID" value="KAK4677519.1"/>
    <property type="molecule type" value="Genomic_DNA"/>
</dbReference>
<keyword evidence="4" id="KW-0560">Oxidoreductase</keyword>
<dbReference type="InterPro" id="IPR006094">
    <property type="entry name" value="Oxid_FAD_bind_N"/>
</dbReference>
<evidence type="ECO:0000256" key="1">
    <source>
        <dbReference type="ARBA" id="ARBA00005466"/>
    </source>
</evidence>
<sequence>MALIQTQSQLFGTALDWGISHNSLEQPLAGQNTVKSGDGPSSVKAFVRLPPCESTGHLLQCLSNSISPFITLIDPQWPTYATTFNERLQYIPAAITIPNTTEQIRAAVSCASKYGIPVQAKSGGHSCASYSTGGHNGILMIDLEKFNSVSIDYRTGIATVGGGLRLGNLAQGIWDQGRRALGHGTCPGVGIGGHFTHGGYGYSSRAFGLALEQIIWLDVVLANGSFVKIENETLGDVYYALRGAADSFGIVTTFYLQTSTAPEVVIKFSHSFPQALELIENATVVFMGVQNFSLYSPVVDRNLGLAVTLGGNATSYTVHGTWFGSVESFNKTIAPALLEALPVSPALNESSVEPADWITSLTMLGGEGNSTVPLHGFLQQDNFYAKSVSTNVSFAEEPIRKFFEYAYSAGRGLNVPISWFSIIHLYGGPDSQIGAEGKNGSWAAYSGFDDLWMVQNYGNVPLDQNFPQRGIQFLDGLNDAMTSAMNRSYNACLNYIDPELDTDEAWHLYYGKPLFERLKSLKRDLDPGDIFWNPQSIPVWNDTWVL</sequence>
<name>A0ABR0IBA7_9PEZI</name>
<evidence type="ECO:0000313" key="7">
    <source>
        <dbReference type="Proteomes" id="UP001323617"/>
    </source>
</evidence>
<proteinExistence type="inferred from homology"/>
<dbReference type="PANTHER" id="PTHR42973:SF15">
    <property type="entry name" value="FAD-BINDING PCMH-TYPE DOMAIN-CONTAINING PROTEIN"/>
    <property type="match status" value="1"/>
</dbReference>
<dbReference type="PROSITE" id="PS51387">
    <property type="entry name" value="FAD_PCMH"/>
    <property type="match status" value="1"/>
</dbReference>
<dbReference type="Pfam" id="PF01565">
    <property type="entry name" value="FAD_binding_4"/>
    <property type="match status" value="1"/>
</dbReference>